<name>A0A2S7ZR41_9FIRM</name>
<reference evidence="1 2" key="1">
    <citation type="submission" date="2018-01" db="EMBL/GenBank/DDBJ databases">
        <title>Draft genome sequences of clinical isolates and type strains of oral Veillonella including Veillonella infantum sp., nov.</title>
        <authorList>
            <person name="Mashima I."/>
            <person name="Liao Y.-C."/>
            <person name="Sabharwal A."/>
            <person name="Haase E.M."/>
            <person name="Nakazawa F."/>
            <person name="Scannapieco F.A."/>
        </authorList>
    </citation>
    <scope>NUCLEOTIDE SEQUENCE [LARGE SCALE GENOMIC DNA]</scope>
    <source>
        <strain evidence="1 2">Y6</strain>
    </source>
</reference>
<accession>A0A2S7ZR41</accession>
<keyword evidence="1" id="KW-0489">Methyltransferase</keyword>
<dbReference type="EMBL" id="PPDF01000007">
    <property type="protein sequence ID" value="PQL25664.1"/>
    <property type="molecule type" value="Genomic_DNA"/>
</dbReference>
<organism evidence="1 2">
    <name type="scientific">Veillonella tobetsuensis</name>
    <dbReference type="NCBI Taxonomy" id="1110546"/>
    <lineage>
        <taxon>Bacteria</taxon>
        <taxon>Bacillati</taxon>
        <taxon>Bacillota</taxon>
        <taxon>Negativicutes</taxon>
        <taxon>Veillonellales</taxon>
        <taxon>Veillonellaceae</taxon>
        <taxon>Veillonella</taxon>
    </lineage>
</organism>
<protein>
    <submittedName>
        <fullName evidence="1">tRNA (Adenine(22)-N(1))-methyltransferase</fullName>
    </submittedName>
</protein>
<dbReference type="PIRSF" id="PIRSF018637">
    <property type="entry name" value="TrmK"/>
    <property type="match status" value="1"/>
</dbReference>
<comment type="caution">
    <text evidence="1">The sequence shown here is derived from an EMBL/GenBank/DDBJ whole genome shotgun (WGS) entry which is preliminary data.</text>
</comment>
<dbReference type="Gene3D" id="3.40.50.150">
    <property type="entry name" value="Vaccinia Virus protein VP39"/>
    <property type="match status" value="1"/>
</dbReference>
<dbReference type="InterPro" id="IPR029063">
    <property type="entry name" value="SAM-dependent_MTases_sf"/>
</dbReference>
<evidence type="ECO:0000313" key="2">
    <source>
        <dbReference type="Proteomes" id="UP000238877"/>
    </source>
</evidence>
<dbReference type="SUPFAM" id="SSF53335">
    <property type="entry name" value="S-adenosyl-L-methionine-dependent methyltransferases"/>
    <property type="match status" value="1"/>
</dbReference>
<dbReference type="RefSeq" id="WP_105092572.1">
    <property type="nucleotide sequence ID" value="NZ_PPDF01000007.1"/>
</dbReference>
<dbReference type="GO" id="GO:0032259">
    <property type="term" value="P:methylation"/>
    <property type="evidence" value="ECO:0007669"/>
    <property type="project" value="UniProtKB-KW"/>
</dbReference>
<dbReference type="Pfam" id="PF12847">
    <property type="entry name" value="Methyltransf_18"/>
    <property type="match status" value="1"/>
</dbReference>
<dbReference type="Proteomes" id="UP000238877">
    <property type="component" value="Unassembled WGS sequence"/>
</dbReference>
<keyword evidence="1" id="KW-0808">Transferase</keyword>
<dbReference type="AlphaFoldDB" id="A0A2S7ZR41"/>
<gene>
    <name evidence="1" type="ORF">VTHSUH11_02755</name>
</gene>
<dbReference type="STRING" id="1110546.GCA_001078375_01379"/>
<evidence type="ECO:0000313" key="1">
    <source>
        <dbReference type="EMBL" id="PQL25664.1"/>
    </source>
</evidence>
<dbReference type="GO" id="GO:0160105">
    <property type="term" value="F:tRNA (adenine(22)-N1)-methyltransferase activity"/>
    <property type="evidence" value="ECO:0007669"/>
    <property type="project" value="InterPro"/>
</dbReference>
<proteinExistence type="predicted"/>
<dbReference type="InterPro" id="IPR006901">
    <property type="entry name" value="TrmK"/>
</dbReference>
<dbReference type="PANTHER" id="PTHR38451:SF1">
    <property type="entry name" value="TRNA (ADENINE(22)-N(1))-METHYLTRANSFERASE"/>
    <property type="match status" value="1"/>
</dbReference>
<dbReference type="PANTHER" id="PTHR38451">
    <property type="entry name" value="TRNA (ADENINE(22)-N(1))-METHYLTRANSFERASE"/>
    <property type="match status" value="1"/>
</dbReference>
<sequence length="246" mass="27464">MKAKPMMNRLEAVFDIVPKADAIADIGTDHGYLAVELITRGKAKRVIAGDVNKGPLESAKSYIQSRGLSDVIDCRLGDGLQMTKQGELNGAICCGMGGFLMRDIVKAGPEPLEFYVLQPQNGQAELRQYMVKKGYQIIKEIIMKDMGKMYTAFLAIRHDMNSRNPSHNDADVTISSDNPYIDLPTTSILWSVGALLAQEKPALWNEYVDYLIYQRQCALDGMTEALSHTEKYKELQGEIDELARLR</sequence>